<evidence type="ECO:0000313" key="11">
    <source>
        <dbReference type="EMBL" id="EAV47509.1"/>
    </source>
</evidence>
<dbReference type="Gene3D" id="3.40.1440.10">
    <property type="entry name" value="GIY-YIG endonuclease"/>
    <property type="match status" value="1"/>
</dbReference>
<dbReference type="InterPro" id="IPR001162">
    <property type="entry name" value="UvrC_RNase_H_dom"/>
</dbReference>
<gene>
    <name evidence="7" type="primary">uvrC</name>
    <name evidence="11" type="ORF">MB2181_05510</name>
</gene>
<dbReference type="Pfam" id="PF08459">
    <property type="entry name" value="UvrC_RNaseH_dom"/>
    <property type="match status" value="1"/>
</dbReference>
<keyword evidence="4 7" id="KW-0267">Excision nuclease</keyword>
<dbReference type="PROSITE" id="PS50164">
    <property type="entry name" value="GIY_YIG"/>
    <property type="match status" value="1"/>
</dbReference>
<dbReference type="PANTHER" id="PTHR30562">
    <property type="entry name" value="UVRC/OXIDOREDUCTASE"/>
    <property type="match status" value="1"/>
</dbReference>
<keyword evidence="3 7" id="KW-0228">DNA excision</keyword>
<dbReference type="NCBIfam" id="TIGR00194">
    <property type="entry name" value="uvrC"/>
    <property type="match status" value="1"/>
</dbReference>
<dbReference type="GO" id="GO:0006289">
    <property type="term" value="P:nucleotide-excision repair"/>
    <property type="evidence" value="ECO:0007669"/>
    <property type="project" value="UniProtKB-UniRule"/>
</dbReference>
<dbReference type="InterPro" id="IPR038476">
    <property type="entry name" value="UvrC_RNase_H_dom_sf"/>
</dbReference>
<dbReference type="AlphaFoldDB" id="A0P7J9"/>
<dbReference type="InterPro" id="IPR050066">
    <property type="entry name" value="UvrABC_protein_C"/>
</dbReference>
<keyword evidence="5 7" id="KW-0234">DNA repair</keyword>
<dbReference type="Pfam" id="PF02151">
    <property type="entry name" value="UVR"/>
    <property type="match status" value="1"/>
</dbReference>
<dbReference type="PANTHER" id="PTHR30562:SF1">
    <property type="entry name" value="UVRABC SYSTEM PROTEIN C"/>
    <property type="match status" value="1"/>
</dbReference>
<organism evidence="11 12">
    <name type="scientific">Methylophilales bacterium HTCC2181</name>
    <dbReference type="NCBI Taxonomy" id="383631"/>
    <lineage>
        <taxon>Bacteria</taxon>
        <taxon>Pseudomonadati</taxon>
        <taxon>Pseudomonadota</taxon>
        <taxon>Betaproteobacteria</taxon>
        <taxon>Nitrosomonadales</taxon>
        <taxon>OM43 clade</taxon>
    </lineage>
</organism>
<evidence type="ECO:0000256" key="5">
    <source>
        <dbReference type="ARBA" id="ARBA00023204"/>
    </source>
</evidence>
<dbReference type="Gene3D" id="4.10.860.10">
    <property type="entry name" value="UVR domain"/>
    <property type="match status" value="1"/>
</dbReference>
<keyword evidence="2 7" id="KW-0227">DNA damage</keyword>
<reference evidence="11 12" key="1">
    <citation type="submission" date="2006-11" db="EMBL/GenBank/DDBJ databases">
        <authorList>
            <person name="Giovannoni S."/>
            <person name="Vergin K."/>
            <person name="Ferriera S."/>
            <person name="Johnson J."/>
            <person name="Kravitz S."/>
            <person name="Beeson K."/>
            <person name="Sutton G."/>
            <person name="Rogers Y.-H."/>
            <person name="Friedman R."/>
            <person name="Frazier M."/>
            <person name="Venter J.C."/>
        </authorList>
    </citation>
    <scope>NUCLEOTIDE SEQUENCE [LARGE SCALE GENOMIC DNA]</scope>
    <source>
        <strain evidence="11 12">HTCC2181</strain>
    </source>
</reference>
<keyword evidence="12" id="KW-1185">Reference proteome</keyword>
<dbReference type="GO" id="GO:0009381">
    <property type="term" value="F:excinuclease ABC activity"/>
    <property type="evidence" value="ECO:0007669"/>
    <property type="project" value="UniProtKB-UniRule"/>
</dbReference>
<dbReference type="SMART" id="SM00278">
    <property type="entry name" value="HhH1"/>
    <property type="match status" value="2"/>
</dbReference>
<dbReference type="GO" id="GO:0003677">
    <property type="term" value="F:DNA binding"/>
    <property type="evidence" value="ECO:0007669"/>
    <property type="project" value="UniProtKB-UniRule"/>
</dbReference>
<accession>A0P7J9</accession>
<evidence type="ECO:0000256" key="7">
    <source>
        <dbReference type="HAMAP-Rule" id="MF_00203"/>
    </source>
</evidence>
<feature type="domain" description="GIY-YIG" evidence="9">
    <location>
        <begin position="1"/>
        <end position="72"/>
    </location>
</feature>
<dbReference type="SUPFAM" id="SSF82771">
    <property type="entry name" value="GIY-YIG endonuclease"/>
    <property type="match status" value="1"/>
</dbReference>
<dbReference type="HAMAP" id="MF_00203">
    <property type="entry name" value="UvrC"/>
    <property type="match status" value="1"/>
</dbReference>
<dbReference type="InterPro" id="IPR003583">
    <property type="entry name" value="Hlx-hairpin-Hlx_DNA-bd_motif"/>
</dbReference>
<keyword evidence="1 7" id="KW-0963">Cytoplasm</keyword>
<comment type="similarity">
    <text evidence="7">Belongs to the UvrC family.</text>
</comment>
<name>A0P7J9_9PROT</name>
<dbReference type="CDD" id="cd10434">
    <property type="entry name" value="GIY-YIG_UvrC_Cho"/>
    <property type="match status" value="1"/>
</dbReference>
<dbReference type="PROSITE" id="PS50165">
    <property type="entry name" value="UVRC"/>
    <property type="match status" value="1"/>
</dbReference>
<comment type="function">
    <text evidence="7">The UvrABC repair system catalyzes the recognition and processing of DNA lesions. UvrC both incises the 5' and 3' sides of the lesion. The N-terminal half is responsible for the 3' incision and the C-terminal half is responsible for the 5' incision.</text>
</comment>
<dbReference type="GO" id="GO:0005737">
    <property type="term" value="C:cytoplasm"/>
    <property type="evidence" value="ECO:0007669"/>
    <property type="project" value="UniProtKB-SubCell"/>
</dbReference>
<dbReference type="Gene3D" id="3.30.420.340">
    <property type="entry name" value="UvrC, RNAse H endonuclease domain"/>
    <property type="match status" value="1"/>
</dbReference>
<evidence type="ECO:0000313" key="12">
    <source>
        <dbReference type="Proteomes" id="UP000054262"/>
    </source>
</evidence>
<dbReference type="Pfam" id="PF01541">
    <property type="entry name" value="GIY-YIG"/>
    <property type="match status" value="1"/>
</dbReference>
<comment type="subcellular location">
    <subcellularLocation>
        <location evidence="7">Cytoplasm</location>
    </subcellularLocation>
</comment>
<dbReference type="FunFam" id="3.40.1440.10:FF:000001">
    <property type="entry name" value="UvrABC system protein C"/>
    <property type="match status" value="1"/>
</dbReference>
<keyword evidence="6 7" id="KW-0742">SOS response</keyword>
<dbReference type="InterPro" id="IPR036876">
    <property type="entry name" value="UVR_dom_sf"/>
</dbReference>
<evidence type="ECO:0000256" key="2">
    <source>
        <dbReference type="ARBA" id="ARBA00022763"/>
    </source>
</evidence>
<dbReference type="InterPro" id="IPR000305">
    <property type="entry name" value="GIY-YIG_endonuc"/>
</dbReference>
<evidence type="ECO:0000259" key="9">
    <source>
        <dbReference type="PROSITE" id="PS50164"/>
    </source>
</evidence>
<protein>
    <recommendedName>
        <fullName evidence="7">UvrABC system protein C</fullName>
        <shortName evidence="7">Protein UvrC</shortName>
    </recommendedName>
    <alternativeName>
        <fullName evidence="7">Excinuclease ABC subunit C</fullName>
    </alternativeName>
</protein>
<dbReference type="SUPFAM" id="SSF47781">
    <property type="entry name" value="RuvA domain 2-like"/>
    <property type="match status" value="1"/>
</dbReference>
<dbReference type="Proteomes" id="UP000054262">
    <property type="component" value="Unassembled WGS sequence"/>
</dbReference>
<dbReference type="GO" id="GO:0009380">
    <property type="term" value="C:excinuclease repair complex"/>
    <property type="evidence" value="ECO:0007669"/>
    <property type="project" value="InterPro"/>
</dbReference>
<dbReference type="PROSITE" id="PS50151">
    <property type="entry name" value="UVR"/>
    <property type="match status" value="1"/>
</dbReference>
<comment type="caution">
    <text evidence="11">The sequence shown here is derived from an EMBL/GenBank/DDBJ whole genome shotgun (WGS) entry which is preliminary data.</text>
</comment>
<comment type="subunit">
    <text evidence="7">Interacts with UvrB in an incision complex.</text>
</comment>
<evidence type="ECO:0000259" key="10">
    <source>
        <dbReference type="PROSITE" id="PS50165"/>
    </source>
</evidence>
<dbReference type="SMART" id="SM00465">
    <property type="entry name" value="GIYc"/>
    <property type="match status" value="1"/>
</dbReference>
<evidence type="ECO:0000256" key="6">
    <source>
        <dbReference type="ARBA" id="ARBA00023236"/>
    </source>
</evidence>
<dbReference type="InterPro" id="IPR001943">
    <property type="entry name" value="UVR_dom"/>
</dbReference>
<dbReference type="Pfam" id="PF22920">
    <property type="entry name" value="UvrC_RNaseH"/>
    <property type="match status" value="1"/>
</dbReference>
<evidence type="ECO:0000259" key="8">
    <source>
        <dbReference type="PROSITE" id="PS50151"/>
    </source>
</evidence>
<evidence type="ECO:0000256" key="4">
    <source>
        <dbReference type="ARBA" id="ARBA00022881"/>
    </source>
</evidence>
<feature type="domain" description="UvrC family homology region profile" evidence="10">
    <location>
        <begin position="232"/>
        <end position="454"/>
    </location>
</feature>
<dbReference type="FunFam" id="3.30.420.340:FF:000001">
    <property type="entry name" value="UvrABC system protein C"/>
    <property type="match status" value="1"/>
</dbReference>
<feature type="domain" description="UVR" evidence="8">
    <location>
        <begin position="181"/>
        <end position="216"/>
    </location>
</feature>
<dbReference type="InterPro" id="IPR010994">
    <property type="entry name" value="RuvA_2-like"/>
</dbReference>
<evidence type="ECO:0000256" key="1">
    <source>
        <dbReference type="ARBA" id="ARBA00022490"/>
    </source>
</evidence>
<dbReference type="InterPro" id="IPR047296">
    <property type="entry name" value="GIY-YIG_UvrC_Cho"/>
</dbReference>
<dbReference type="SUPFAM" id="SSF46600">
    <property type="entry name" value="C-terminal UvrC-binding domain of UvrB"/>
    <property type="match status" value="1"/>
</dbReference>
<dbReference type="GO" id="GO:0009432">
    <property type="term" value="P:SOS response"/>
    <property type="evidence" value="ECO:0007669"/>
    <property type="project" value="UniProtKB-UniRule"/>
</dbReference>
<dbReference type="InterPro" id="IPR004791">
    <property type="entry name" value="UvrC"/>
</dbReference>
<sequence length="580" mass="66115">MLNKAEDIIYIGKAKDLKKRVLSYFNKTQPSPRTRLMVGSIASIEFTVTNTEAEALILENNMIRSFMPRYNVIFRDDKSYPYLAITGDKFPRIRFHRGLQKIDTKYFGPFPNSNAVRQSIQLLQKVFMLRTCENSVFNNRSRPCLEHQIKRCTAPCVGLIEEDEYGADVNQANLFLDGKDSEVIGNLTKKMNEQSEAFNFERAAIFRDRIQSLRQVRLKQFVSDFSENDADIIAFAEASGKICANVVMIRGGRHLGDKTFFPKNHDGHIEESIIDTFITQYYDLHKPPPVIVTENKVSNELVKEFFAIKQYGKVRLLSRLTGDKKNWLLMAKKNAQISLEQKNNEQASQVERLLALRALLGLPDHVNRIECYDISHTMGESTVGSCVVYDKYEMQNKDYRKYNIKNITPGDDYGAMKQVLERRFKRMAEEDAIKPDLVLIDGGKGQFGVAKKIMEDNGITDIYLVGVSKGADRKAGKEKLIIGEDKVLDTVNPEDLGFHLIQHIRDESHRFAITGHRAKRAKNRMSSSIEEVEGVGAKKRKSLLVYFGGLEGVKNAPVEELMLVEGINARLAEKIFSYFH</sequence>
<dbReference type="InterPro" id="IPR035901">
    <property type="entry name" value="GIY-YIG_endonuc_sf"/>
</dbReference>
<proteinExistence type="inferred from homology"/>
<evidence type="ECO:0000256" key="3">
    <source>
        <dbReference type="ARBA" id="ARBA00022769"/>
    </source>
</evidence>
<dbReference type="Gene3D" id="1.10.150.20">
    <property type="entry name" value="5' to 3' exonuclease, C-terminal subdomain"/>
    <property type="match status" value="1"/>
</dbReference>
<dbReference type="EMBL" id="AAUX01000001">
    <property type="protein sequence ID" value="EAV47509.1"/>
    <property type="molecule type" value="Genomic_DNA"/>
</dbReference>